<evidence type="ECO:0000256" key="2">
    <source>
        <dbReference type="SAM" id="SignalP"/>
    </source>
</evidence>
<dbReference type="Proteomes" id="UP000295684">
    <property type="component" value="Unassembled WGS sequence"/>
</dbReference>
<name>A0A4R2HIM8_9SPHI</name>
<dbReference type="EMBL" id="SLWO01000002">
    <property type="protein sequence ID" value="TCO29072.1"/>
    <property type="molecule type" value="Genomic_DNA"/>
</dbReference>
<reference evidence="3" key="1">
    <citation type="journal article" date="2014" name="Int. J. Syst. Evol. Microbiol.">
        <title>Complete genome of a new Firmicutes species belonging to the dominant human colonic microbiota ('Ruminococcus bicirculans') reveals two chromosomes and a selective capacity to utilize plant glucans.</title>
        <authorList>
            <consortium name="NISC Comparative Sequencing Program"/>
            <person name="Wegmann U."/>
            <person name="Louis P."/>
            <person name="Goesmann A."/>
            <person name="Henrissat B."/>
            <person name="Duncan S.H."/>
            <person name="Flint H.J."/>
        </authorList>
    </citation>
    <scope>NUCLEOTIDE SEQUENCE</scope>
    <source>
        <strain evidence="3">CGMCC 1.15644</strain>
    </source>
</reference>
<evidence type="ECO:0000313" key="5">
    <source>
        <dbReference type="Proteomes" id="UP000295684"/>
    </source>
</evidence>
<evidence type="ECO:0000313" key="4">
    <source>
        <dbReference type="EMBL" id="TCO29072.1"/>
    </source>
</evidence>
<dbReference type="InterPro" id="IPR019734">
    <property type="entry name" value="TPR_rpt"/>
</dbReference>
<dbReference type="Gene3D" id="1.25.40.10">
    <property type="entry name" value="Tetratricopeptide repeat domain"/>
    <property type="match status" value="1"/>
</dbReference>
<feature type="chain" id="PRO_5020210462" evidence="2">
    <location>
        <begin position="21"/>
        <end position="201"/>
    </location>
</feature>
<proteinExistence type="predicted"/>
<reference evidence="3" key="4">
    <citation type="submission" date="2024-05" db="EMBL/GenBank/DDBJ databases">
        <authorList>
            <person name="Sun Q."/>
            <person name="Zhou Y."/>
        </authorList>
    </citation>
    <scope>NUCLEOTIDE SEQUENCE</scope>
    <source>
        <strain evidence="3">CGMCC 1.15644</strain>
    </source>
</reference>
<keyword evidence="6" id="KW-1185">Reference proteome</keyword>
<dbReference type="Pfam" id="PF13181">
    <property type="entry name" value="TPR_8"/>
    <property type="match status" value="1"/>
</dbReference>
<dbReference type="Proteomes" id="UP000622648">
    <property type="component" value="Unassembled WGS sequence"/>
</dbReference>
<evidence type="ECO:0000313" key="3">
    <source>
        <dbReference type="EMBL" id="GGE53933.1"/>
    </source>
</evidence>
<evidence type="ECO:0000313" key="6">
    <source>
        <dbReference type="Proteomes" id="UP000622648"/>
    </source>
</evidence>
<dbReference type="PROSITE" id="PS50005">
    <property type="entry name" value="TPR"/>
    <property type="match status" value="1"/>
</dbReference>
<reference evidence="4 5" key="3">
    <citation type="submission" date="2019-03" db="EMBL/GenBank/DDBJ databases">
        <title>Genomic Encyclopedia of Type Strains, Phase IV (KMG-IV): sequencing the most valuable type-strain genomes for metagenomic binning, comparative biology and taxonomic classification.</title>
        <authorList>
            <person name="Goeker M."/>
        </authorList>
    </citation>
    <scope>NUCLEOTIDE SEQUENCE [LARGE SCALE GENOMIC DNA]</scope>
    <source>
        <strain evidence="4 5">DSM 103236</strain>
    </source>
</reference>
<dbReference type="RefSeq" id="WP_132530236.1">
    <property type="nucleotide sequence ID" value="NZ_BMJO01000003.1"/>
</dbReference>
<reference evidence="6" key="2">
    <citation type="journal article" date="2019" name="Int. J. Syst. Evol. Microbiol.">
        <title>The Global Catalogue of Microorganisms (GCM) 10K type strain sequencing project: providing services to taxonomists for standard genome sequencing and annotation.</title>
        <authorList>
            <consortium name="The Broad Institute Genomics Platform"/>
            <consortium name="The Broad Institute Genome Sequencing Center for Infectious Disease"/>
            <person name="Wu L."/>
            <person name="Ma J."/>
        </authorList>
    </citation>
    <scope>NUCLEOTIDE SEQUENCE [LARGE SCALE GENOMIC DNA]</scope>
    <source>
        <strain evidence="6">CGMCC 1.15644</strain>
    </source>
</reference>
<dbReference type="SUPFAM" id="SSF48452">
    <property type="entry name" value="TPR-like"/>
    <property type="match status" value="1"/>
</dbReference>
<organism evidence="4 5">
    <name type="scientific">Pedobacter psychrotolerans</name>
    <dbReference type="NCBI Taxonomy" id="1843235"/>
    <lineage>
        <taxon>Bacteria</taxon>
        <taxon>Pseudomonadati</taxon>
        <taxon>Bacteroidota</taxon>
        <taxon>Sphingobacteriia</taxon>
        <taxon>Sphingobacteriales</taxon>
        <taxon>Sphingobacteriaceae</taxon>
        <taxon>Pedobacter</taxon>
    </lineage>
</organism>
<sequence>MKKHLLYILLLLATSPFCFAQTKSVKDLYWDYSQIRMEDTQKSQAISLAEELIKKAPELSKTQLGNVTYHLGRLYEETGNTEKAIPYYEQAIKITPAYFVPYRALGFILLSKCNAIGAKMNEAGKAKDLKLHKELYAKYRETALQALPYLEKSQACDPDEETKTIINNLYQSLKDTASIASLDERLKKMATNCISLLEDEY</sequence>
<gene>
    <name evidence="4" type="ORF">EV200_102491</name>
    <name evidence="3" type="ORF">GCM10011413_20380</name>
</gene>
<dbReference type="EMBL" id="BMJO01000003">
    <property type="protein sequence ID" value="GGE53933.1"/>
    <property type="molecule type" value="Genomic_DNA"/>
</dbReference>
<dbReference type="SMART" id="SM00028">
    <property type="entry name" value="TPR"/>
    <property type="match status" value="1"/>
</dbReference>
<protein>
    <submittedName>
        <fullName evidence="4">Tetratricopeptide repeat protein</fullName>
    </submittedName>
</protein>
<dbReference type="OrthoDB" id="793209at2"/>
<dbReference type="PROSITE" id="PS50293">
    <property type="entry name" value="TPR_REGION"/>
    <property type="match status" value="1"/>
</dbReference>
<dbReference type="InterPro" id="IPR011990">
    <property type="entry name" value="TPR-like_helical_dom_sf"/>
</dbReference>
<keyword evidence="2" id="KW-0732">Signal</keyword>
<comment type="caution">
    <text evidence="4">The sequence shown here is derived from an EMBL/GenBank/DDBJ whole genome shotgun (WGS) entry which is preliminary data.</text>
</comment>
<dbReference type="AlphaFoldDB" id="A0A4R2HIM8"/>
<feature type="repeat" description="TPR" evidence="1">
    <location>
        <begin position="65"/>
        <end position="98"/>
    </location>
</feature>
<keyword evidence="1" id="KW-0802">TPR repeat</keyword>
<evidence type="ECO:0000256" key="1">
    <source>
        <dbReference type="PROSITE-ProRule" id="PRU00339"/>
    </source>
</evidence>
<accession>A0A4R2HIM8</accession>
<feature type="signal peptide" evidence="2">
    <location>
        <begin position="1"/>
        <end position="20"/>
    </location>
</feature>